<dbReference type="Proteomes" id="UP001527925">
    <property type="component" value="Unassembled WGS sequence"/>
</dbReference>
<dbReference type="EC" id="3.5.2.3" evidence="3"/>
<evidence type="ECO:0000256" key="1">
    <source>
        <dbReference type="ARBA" id="ARBA00004880"/>
    </source>
</evidence>
<dbReference type="SUPFAM" id="SSF51556">
    <property type="entry name" value="Metallo-dependent hydrolases"/>
    <property type="match status" value="1"/>
</dbReference>
<evidence type="ECO:0000256" key="3">
    <source>
        <dbReference type="ARBA" id="ARBA00012860"/>
    </source>
</evidence>
<evidence type="ECO:0000256" key="6">
    <source>
        <dbReference type="ARBA" id="ARBA00022833"/>
    </source>
</evidence>
<sequence length="376" mass="40894">MSLALAGIDDFHVHLRQGTLMRAVTPLLAKSGCRLAYVMVCLLTVPVQPNVADMRLPAQPNLKPPIRTTDEALAYKAQLQQLAPGVEFLMTLYLNPELTPDEIRKAAKAGVKGVKSYPRGVTTNSDSGIESYTVYYDVFRAMEEVGMVLNLHGEIPSDPSNDVCVLNAEERFLKHLAQLHADFPNLKIVLEHATTKAAVDMVKSLGDTVGCTITVHHLQLIVDDWAGQCHHFCKPVAKFPHDRDALRGVISEGHPRFFLGTDSAPHPRHTKESVAAAAAGVFVTPYVLPYLATILDSFGAIDKLEGFATRFGRAFYGIAEPAAAAAGVRAVKLVKAASGAGLRVPEEIPFVDDDGIQRSVVPFWAGKELPWTIELE</sequence>
<dbReference type="PROSITE" id="PS00482">
    <property type="entry name" value="DIHYDROOROTASE_1"/>
    <property type="match status" value="1"/>
</dbReference>
<dbReference type="PIRSF" id="PIRSF001237">
    <property type="entry name" value="DHOdimr"/>
    <property type="match status" value="1"/>
</dbReference>
<dbReference type="Gene3D" id="3.20.20.140">
    <property type="entry name" value="Metal-dependent hydrolases"/>
    <property type="match status" value="1"/>
</dbReference>
<proteinExistence type="inferred from homology"/>
<keyword evidence="5 9" id="KW-0378">Hydrolase</keyword>
<accession>A0ABR4NET0</accession>
<dbReference type="InterPro" id="IPR002195">
    <property type="entry name" value="Dihydroorotase_CS"/>
</dbReference>
<gene>
    <name evidence="9" type="primary">URA4</name>
    <name evidence="9" type="ORF">HK105_202431</name>
</gene>
<comment type="similarity">
    <text evidence="2">Belongs to the metallo-dependent hydrolases superfamily. DHOase family. Class II DHOase subfamily.</text>
</comment>
<dbReference type="PROSITE" id="PS00483">
    <property type="entry name" value="DIHYDROOROTASE_2"/>
    <property type="match status" value="1"/>
</dbReference>
<evidence type="ECO:0000313" key="10">
    <source>
        <dbReference type="Proteomes" id="UP001527925"/>
    </source>
</evidence>
<name>A0ABR4NET0_9FUNG</name>
<keyword evidence="10" id="KW-1185">Reference proteome</keyword>
<dbReference type="HAMAP" id="MF_00219">
    <property type="entry name" value="PyrC_classII"/>
    <property type="match status" value="1"/>
</dbReference>
<dbReference type="GO" id="GO:0004151">
    <property type="term" value="F:dihydroorotase activity"/>
    <property type="evidence" value="ECO:0007669"/>
    <property type="project" value="UniProtKB-EC"/>
</dbReference>
<comment type="caution">
    <text evidence="9">The sequence shown here is derived from an EMBL/GenBank/DDBJ whole genome shotgun (WGS) entry which is preliminary data.</text>
</comment>
<evidence type="ECO:0000259" key="8">
    <source>
        <dbReference type="Pfam" id="PF04909"/>
    </source>
</evidence>
<evidence type="ECO:0000256" key="7">
    <source>
        <dbReference type="ARBA" id="ARBA00022975"/>
    </source>
</evidence>
<dbReference type="InterPro" id="IPR004721">
    <property type="entry name" value="DHOdimr"/>
</dbReference>
<dbReference type="InterPro" id="IPR032466">
    <property type="entry name" value="Metal_Hydrolase"/>
</dbReference>
<reference evidence="9 10" key="1">
    <citation type="submission" date="2023-09" db="EMBL/GenBank/DDBJ databases">
        <title>Pangenome analysis of Batrachochytrium dendrobatidis and related Chytrids.</title>
        <authorList>
            <person name="Yacoub M.N."/>
            <person name="Stajich J.E."/>
            <person name="James T.Y."/>
        </authorList>
    </citation>
    <scope>NUCLEOTIDE SEQUENCE [LARGE SCALE GENOMIC DNA]</scope>
    <source>
        <strain evidence="9 10">JEL0888</strain>
    </source>
</reference>
<protein>
    <recommendedName>
        <fullName evidence="3">dihydroorotase</fullName>
        <ecNumber evidence="3">3.5.2.3</ecNumber>
    </recommendedName>
</protein>
<keyword evidence="4" id="KW-0479">Metal-binding</keyword>
<comment type="pathway">
    <text evidence="1">Pyrimidine metabolism; UMP biosynthesis via de novo pathway; (S)-dihydroorotate from bicarbonate: step 3/3.</text>
</comment>
<evidence type="ECO:0000256" key="5">
    <source>
        <dbReference type="ARBA" id="ARBA00022801"/>
    </source>
</evidence>
<dbReference type="EMBL" id="JADGIZ020000008">
    <property type="protein sequence ID" value="KAL2918017.1"/>
    <property type="molecule type" value="Genomic_DNA"/>
</dbReference>
<dbReference type="NCBIfam" id="TIGR00856">
    <property type="entry name" value="pyrC_dimer"/>
    <property type="match status" value="1"/>
</dbReference>
<evidence type="ECO:0000256" key="2">
    <source>
        <dbReference type="ARBA" id="ARBA00005631"/>
    </source>
</evidence>
<keyword evidence="7" id="KW-0665">Pyrimidine biosynthesis</keyword>
<dbReference type="Pfam" id="PF04909">
    <property type="entry name" value="Amidohydro_2"/>
    <property type="match status" value="1"/>
</dbReference>
<organism evidence="9 10">
    <name type="scientific">Polyrhizophydium stewartii</name>
    <dbReference type="NCBI Taxonomy" id="2732419"/>
    <lineage>
        <taxon>Eukaryota</taxon>
        <taxon>Fungi</taxon>
        <taxon>Fungi incertae sedis</taxon>
        <taxon>Chytridiomycota</taxon>
        <taxon>Chytridiomycota incertae sedis</taxon>
        <taxon>Chytridiomycetes</taxon>
        <taxon>Rhizophydiales</taxon>
        <taxon>Rhizophydiales incertae sedis</taxon>
        <taxon>Polyrhizophydium</taxon>
    </lineage>
</organism>
<evidence type="ECO:0000256" key="4">
    <source>
        <dbReference type="ARBA" id="ARBA00022723"/>
    </source>
</evidence>
<dbReference type="PANTHER" id="PTHR43137:SF1">
    <property type="entry name" value="DIHYDROOROTASE"/>
    <property type="match status" value="1"/>
</dbReference>
<keyword evidence="6" id="KW-0862">Zinc</keyword>
<dbReference type="InterPro" id="IPR006680">
    <property type="entry name" value="Amidohydro-rel"/>
</dbReference>
<feature type="domain" description="Amidohydrolase-related" evidence="8">
    <location>
        <begin position="86"/>
        <end position="193"/>
    </location>
</feature>
<dbReference type="PANTHER" id="PTHR43137">
    <property type="entry name" value="DIHYDROOROTASE"/>
    <property type="match status" value="1"/>
</dbReference>
<evidence type="ECO:0000313" key="9">
    <source>
        <dbReference type="EMBL" id="KAL2918017.1"/>
    </source>
</evidence>